<keyword evidence="1" id="KW-0472">Membrane</keyword>
<evidence type="ECO:0000313" key="2">
    <source>
        <dbReference type="EMBL" id="OGY92902.1"/>
    </source>
</evidence>
<dbReference type="Proteomes" id="UP000177349">
    <property type="component" value="Unassembled WGS sequence"/>
</dbReference>
<gene>
    <name evidence="2" type="ORF">A3B31_00875</name>
</gene>
<sequence>MRFFIIPLLVMVVTQGIKMLIEASKGTFEWSHVNGYGGMPSSHVALATSLSYTIAYFEGLASPAFAVSLILLVILLRDATGYRYQLGIHGRILNGLIKELPDRKEYKYPILSERIGHTPAEVTVGVIAGAMLSAAIIALWHAV</sequence>
<dbReference type="PANTHER" id="PTHR31446:SF29">
    <property type="entry name" value="ACID PHOSPHATASE_VANADIUM-DEPENDENT HALOPEROXIDASE-RELATED PROTEIN"/>
    <property type="match status" value="1"/>
</dbReference>
<reference evidence="2 3" key="1">
    <citation type="journal article" date="2016" name="Nat. Commun.">
        <title>Thousands of microbial genomes shed light on interconnected biogeochemical processes in an aquifer system.</title>
        <authorList>
            <person name="Anantharaman K."/>
            <person name="Brown C.T."/>
            <person name="Hug L.A."/>
            <person name="Sharon I."/>
            <person name="Castelle C.J."/>
            <person name="Probst A.J."/>
            <person name="Thomas B.C."/>
            <person name="Singh A."/>
            <person name="Wilkins M.J."/>
            <person name="Karaoz U."/>
            <person name="Brodie E.L."/>
            <person name="Williams K.H."/>
            <person name="Hubbard S.S."/>
            <person name="Banfield J.F."/>
        </authorList>
    </citation>
    <scope>NUCLEOTIDE SEQUENCE [LARGE SCALE GENOMIC DNA]</scope>
</reference>
<keyword evidence="1" id="KW-1133">Transmembrane helix</keyword>
<dbReference type="AlphaFoldDB" id="A0A1G2BUW0"/>
<dbReference type="EMBL" id="MHKN01000006">
    <property type="protein sequence ID" value="OGY92902.1"/>
    <property type="molecule type" value="Genomic_DNA"/>
</dbReference>
<feature type="transmembrane region" description="Helical" evidence="1">
    <location>
        <begin position="54"/>
        <end position="76"/>
    </location>
</feature>
<feature type="transmembrane region" description="Helical" evidence="1">
    <location>
        <begin position="122"/>
        <end position="142"/>
    </location>
</feature>
<name>A0A1G2BUW0_9BACT</name>
<dbReference type="PANTHER" id="PTHR31446">
    <property type="entry name" value="ACID PHOSPHATASE/VANADIUM-DEPENDENT HALOPEROXIDASE-RELATED PROTEIN"/>
    <property type="match status" value="1"/>
</dbReference>
<organism evidence="2 3">
    <name type="scientific">Candidatus Komeilibacteria bacterium RIFCSPLOWO2_01_FULL_53_11</name>
    <dbReference type="NCBI Taxonomy" id="1798552"/>
    <lineage>
        <taxon>Bacteria</taxon>
        <taxon>Candidatus Komeiliibacteriota</taxon>
    </lineage>
</organism>
<proteinExistence type="predicted"/>
<evidence type="ECO:0008006" key="4">
    <source>
        <dbReference type="Google" id="ProtNLM"/>
    </source>
</evidence>
<evidence type="ECO:0000313" key="3">
    <source>
        <dbReference type="Proteomes" id="UP000177349"/>
    </source>
</evidence>
<keyword evidence="1" id="KW-0812">Transmembrane</keyword>
<comment type="caution">
    <text evidence="2">The sequence shown here is derived from an EMBL/GenBank/DDBJ whole genome shotgun (WGS) entry which is preliminary data.</text>
</comment>
<dbReference type="InterPro" id="IPR003832">
    <property type="entry name" value="DUF212"/>
</dbReference>
<evidence type="ECO:0000256" key="1">
    <source>
        <dbReference type="SAM" id="Phobius"/>
    </source>
</evidence>
<dbReference type="Pfam" id="PF02681">
    <property type="entry name" value="DUF212"/>
    <property type="match status" value="1"/>
</dbReference>
<accession>A0A1G2BUW0</accession>
<protein>
    <recommendedName>
        <fullName evidence="4">Acid phosphatase</fullName>
    </recommendedName>
</protein>